<name>A0A844F752_CLOSV</name>
<comment type="similarity">
    <text evidence="1">Belongs to the N(4)/N(6)-methyltransferase family.</text>
</comment>
<sequence length="709" mass="81782">MALLQDLIQQIDDPALRDRILQETDKLMKKKKFGLVFEEHLPECTPLYDVPIRIGSKVALKTGYVRDIYTVVKIDCGEVICDRRETHEQKTFKLDELVVVAEFGEPIYPTLKPLDSVENAPDSELWHTLIEADNYHALQLLEYLYAEKVDCIYIDPPYNTGAKDWKYNNDYVDGSDAYRHSKWLSMMEKRLKLAKKLLNPNDSVLIVTIDEKEYLHLGCLLEEIFPEARMQMITSRINKKASTRVGQFARCDEYLFLLQFGSMNIQKSKYSMLDVTDNSNPDAKESKTDTIWNSMLRRGSNGSSRRESPNLFYPVWIDTKKKKIEFVGEPLPLEMDRHDVEKRPPAAGLKAVWPIRTDNSEGRWQLAHETLRAYLEQGIAKLGAYNKKRDQWAVVFLKKKQKEQLRDGILIETGKNLDGSLILEWNEDAEQDREPKTMWVRDWHDASTYGTNLIDKIIPKRNFPFPKSLYAVEDTLRFYVGNKKDALVVDFFSGSGTTLHAVNLLNVEDGGHRRCVMVTNNEVSETEIKSLTKKGLHPGDEEWERVGIARYVTWPRTVCAIEGHDTNNVPLKGDYLGIERPMSAGFPTNAAFFKLSFLDKTSVALGRQFRELLPVLWMKGGAIGRCPTLKNDELPEMLILPQNKMAVLIDEIYYSEFDAELSKHPEIQTVFIVTDSETAYRSMIRTYDGKDCYQLYRDYLDNFRINTGR</sequence>
<dbReference type="PRINTS" id="PR00506">
    <property type="entry name" value="D21N6MTFRASE"/>
</dbReference>
<dbReference type="InterPro" id="IPR002052">
    <property type="entry name" value="DNA_methylase_N6_adenine_CS"/>
</dbReference>
<keyword evidence="5" id="KW-0680">Restriction system</keyword>
<dbReference type="AlphaFoldDB" id="A0A844F752"/>
<evidence type="ECO:0000256" key="1">
    <source>
        <dbReference type="ARBA" id="ARBA00006594"/>
    </source>
</evidence>
<evidence type="ECO:0000259" key="6">
    <source>
        <dbReference type="Pfam" id="PF01555"/>
    </source>
</evidence>
<gene>
    <name evidence="7" type="ORF">FYJ37_00695</name>
</gene>
<dbReference type="GO" id="GO:0009307">
    <property type="term" value="P:DNA restriction-modification system"/>
    <property type="evidence" value="ECO:0007669"/>
    <property type="project" value="UniProtKB-KW"/>
</dbReference>
<dbReference type="GO" id="GO:0032259">
    <property type="term" value="P:methylation"/>
    <property type="evidence" value="ECO:0007669"/>
    <property type="project" value="UniProtKB-KW"/>
</dbReference>
<evidence type="ECO:0000313" key="7">
    <source>
        <dbReference type="EMBL" id="MSS38907.1"/>
    </source>
</evidence>
<keyword evidence="2 7" id="KW-0489">Methyltransferase</keyword>
<dbReference type="SUPFAM" id="SSF53335">
    <property type="entry name" value="S-adenosyl-L-methionine-dependent methyltransferases"/>
    <property type="match status" value="1"/>
</dbReference>
<dbReference type="InterPro" id="IPR002295">
    <property type="entry name" value="N4/N6-MTase_EcoPI_Mod-like"/>
</dbReference>
<dbReference type="GO" id="GO:0008170">
    <property type="term" value="F:N-methyltransferase activity"/>
    <property type="evidence" value="ECO:0007669"/>
    <property type="project" value="InterPro"/>
</dbReference>
<dbReference type="PROSITE" id="PS00092">
    <property type="entry name" value="N6_MTASE"/>
    <property type="match status" value="1"/>
</dbReference>
<evidence type="ECO:0000256" key="5">
    <source>
        <dbReference type="ARBA" id="ARBA00022747"/>
    </source>
</evidence>
<keyword evidence="4" id="KW-0949">S-adenosyl-L-methionine</keyword>
<dbReference type="GO" id="GO:0003677">
    <property type="term" value="F:DNA binding"/>
    <property type="evidence" value="ECO:0007669"/>
    <property type="project" value="InterPro"/>
</dbReference>
<dbReference type="InterPro" id="IPR002941">
    <property type="entry name" value="DNA_methylase_N4/N6"/>
</dbReference>
<dbReference type="Pfam" id="PF01555">
    <property type="entry name" value="N6_N4_Mtase"/>
    <property type="match status" value="1"/>
</dbReference>
<keyword evidence="3 7" id="KW-0808">Transferase</keyword>
<accession>A0A844F752</accession>
<dbReference type="EMBL" id="VUMB01000001">
    <property type="protein sequence ID" value="MSS38907.1"/>
    <property type="molecule type" value="Genomic_DNA"/>
</dbReference>
<proteinExistence type="inferred from homology"/>
<dbReference type="RefSeq" id="WP_154322487.1">
    <property type="nucleotide sequence ID" value="NZ_CP045695.1"/>
</dbReference>
<dbReference type="Gene3D" id="3.40.50.150">
    <property type="entry name" value="Vaccinia Virus protein VP39"/>
    <property type="match status" value="1"/>
</dbReference>
<comment type="caution">
    <text evidence="7">The sequence shown here is derived from an EMBL/GenBank/DDBJ whole genome shotgun (WGS) entry which is preliminary data.</text>
</comment>
<reference evidence="7 8" key="1">
    <citation type="submission" date="2019-08" db="EMBL/GenBank/DDBJ databases">
        <title>In-depth cultivation of the pig gut microbiome towards novel bacterial diversity and tailored functional studies.</title>
        <authorList>
            <person name="Wylensek D."/>
            <person name="Hitch T.C.A."/>
            <person name="Clavel T."/>
        </authorList>
    </citation>
    <scope>NUCLEOTIDE SEQUENCE [LARGE SCALE GENOMIC DNA]</scope>
    <source>
        <strain evidence="7 8">BL-389-WT-3D</strain>
    </source>
</reference>
<protein>
    <submittedName>
        <fullName evidence="7">Site-specific DNA-methyltransferase</fullName>
    </submittedName>
</protein>
<evidence type="ECO:0000256" key="2">
    <source>
        <dbReference type="ARBA" id="ARBA00022603"/>
    </source>
</evidence>
<evidence type="ECO:0000256" key="3">
    <source>
        <dbReference type="ARBA" id="ARBA00022679"/>
    </source>
</evidence>
<feature type="domain" description="DNA methylase N-4/N-6" evidence="6">
    <location>
        <begin position="149"/>
        <end position="506"/>
    </location>
</feature>
<evidence type="ECO:0000256" key="4">
    <source>
        <dbReference type="ARBA" id="ARBA00022691"/>
    </source>
</evidence>
<dbReference type="Proteomes" id="UP000462363">
    <property type="component" value="Unassembled WGS sequence"/>
</dbReference>
<dbReference type="InterPro" id="IPR029063">
    <property type="entry name" value="SAM-dependent_MTases_sf"/>
</dbReference>
<organism evidence="7 8">
    <name type="scientific">Clostridium scindens (strain JCM 10418 / VPI 12708)</name>
    <dbReference type="NCBI Taxonomy" id="29347"/>
    <lineage>
        <taxon>Bacteria</taxon>
        <taxon>Bacillati</taxon>
        <taxon>Bacillota</taxon>
        <taxon>Clostridia</taxon>
        <taxon>Lachnospirales</taxon>
        <taxon>Lachnospiraceae</taxon>
    </lineage>
</organism>
<evidence type="ECO:0000313" key="8">
    <source>
        <dbReference type="Proteomes" id="UP000462363"/>
    </source>
</evidence>